<dbReference type="Pfam" id="PF11958">
    <property type="entry name" value="DUF3472"/>
    <property type="match status" value="1"/>
</dbReference>
<dbReference type="RefSeq" id="WP_221300640.1">
    <property type="nucleotide sequence ID" value="NZ_JACHCE010000001.1"/>
</dbReference>
<evidence type="ECO:0000313" key="2">
    <source>
        <dbReference type="Proteomes" id="UP000537204"/>
    </source>
</evidence>
<name>A0A7W8ZHZ9_9SPHI</name>
<dbReference type="PROSITE" id="PS51257">
    <property type="entry name" value="PROKAR_LIPOPROTEIN"/>
    <property type="match status" value="1"/>
</dbReference>
<evidence type="ECO:0008006" key="3">
    <source>
        <dbReference type="Google" id="ProtNLM"/>
    </source>
</evidence>
<proteinExistence type="predicted"/>
<sequence length="400" mass="43349">MKNLSKTMLPFGLSVYALILFTGCSKSSISPVGQSSAQTAVTAVSGENAAPSQHLYFSFPSDAILKMHKIKITKTADKEYFSVNNFSGGYNGLQQTPDKSFGTPNILIASLWDPNTAGKIYSRVAYTGAGTVSSRFGGEGDGYKTINPYKWVKDTWYTVAIRAWKLNGELFIGTFIQNLSTGNWFHTSTLAIPERTAFLGSGNDAFLENWDGTNAADDGRFERKAFFKDCWNLNTANQWQKHSSRSFSANANDAGRNGIYDRSFNAGYDAAEDAYFMEHGGNVKPAAAFGTGRTLTLPVQTNQGDKPVLTVGSVYGVTAKYNTGVVTVNWNVTANLSPQFSSKVEILNASGSVVQTINEVLPEKRKAVINTALGSGQYQLRITITDIFNGVSAPVTVNIL</sequence>
<dbReference type="Proteomes" id="UP000537204">
    <property type="component" value="Unassembled WGS sequence"/>
</dbReference>
<gene>
    <name evidence="1" type="ORF">HDE68_000150</name>
</gene>
<protein>
    <recommendedName>
        <fullName evidence="3">DUF3472 domain-containing protein</fullName>
    </recommendedName>
</protein>
<dbReference type="AlphaFoldDB" id="A0A7W8ZHZ9"/>
<evidence type="ECO:0000313" key="1">
    <source>
        <dbReference type="EMBL" id="MBB5634265.1"/>
    </source>
</evidence>
<organism evidence="1 2">
    <name type="scientific">Pedobacter cryoconitis</name>
    <dbReference type="NCBI Taxonomy" id="188932"/>
    <lineage>
        <taxon>Bacteria</taxon>
        <taxon>Pseudomonadati</taxon>
        <taxon>Bacteroidota</taxon>
        <taxon>Sphingobacteriia</taxon>
        <taxon>Sphingobacteriales</taxon>
        <taxon>Sphingobacteriaceae</taxon>
        <taxon>Pedobacter</taxon>
    </lineage>
</organism>
<dbReference type="InterPro" id="IPR021862">
    <property type="entry name" value="DUF3472"/>
</dbReference>
<reference evidence="1 2" key="1">
    <citation type="submission" date="2020-08" db="EMBL/GenBank/DDBJ databases">
        <title>Genomic Encyclopedia of Type Strains, Phase IV (KMG-V): Genome sequencing to study the core and pangenomes of soil and plant-associated prokaryotes.</title>
        <authorList>
            <person name="Whitman W."/>
        </authorList>
    </citation>
    <scope>NUCLEOTIDE SEQUENCE [LARGE SCALE GENOMIC DNA]</scope>
    <source>
        <strain evidence="1 2">S3M1</strain>
    </source>
</reference>
<comment type="caution">
    <text evidence="1">The sequence shown here is derived from an EMBL/GenBank/DDBJ whole genome shotgun (WGS) entry which is preliminary data.</text>
</comment>
<dbReference type="EMBL" id="JACHCE010000001">
    <property type="protein sequence ID" value="MBB5634265.1"/>
    <property type="molecule type" value="Genomic_DNA"/>
</dbReference>
<accession>A0A7W8ZHZ9</accession>